<dbReference type="GO" id="GO:0006006">
    <property type="term" value="P:glucose metabolic process"/>
    <property type="evidence" value="ECO:0007669"/>
    <property type="project" value="TreeGrafter"/>
</dbReference>
<reference evidence="17 19" key="1">
    <citation type="journal article" date="2018" name="Gigascience">
        <title>Genomes of trombidid mites reveal novel predicted allergens and laterally-transferred genes associated with secondary metabolism.</title>
        <authorList>
            <person name="Dong X."/>
            <person name="Chaisiri K."/>
            <person name="Xia D."/>
            <person name="Armstrong S.D."/>
            <person name="Fang Y."/>
            <person name="Donnelly M.J."/>
            <person name="Kadowaki T."/>
            <person name="McGarry J.W."/>
            <person name="Darby A.C."/>
            <person name="Makepeace B.L."/>
        </authorList>
    </citation>
    <scope>NUCLEOTIDE SEQUENCE [LARGE SCALE GENOMIC DNA]</scope>
    <source>
        <strain evidence="17">UoL-WK</strain>
    </source>
</reference>
<proteinExistence type="inferred from homology"/>
<evidence type="ECO:0000256" key="11">
    <source>
        <dbReference type="ARBA" id="ARBA00048160"/>
    </source>
</evidence>
<evidence type="ECO:0000313" key="19">
    <source>
        <dbReference type="Proteomes" id="UP000285301"/>
    </source>
</evidence>
<feature type="domain" description="Hexokinase N-terminal" evidence="15">
    <location>
        <begin position="14"/>
        <end position="208"/>
    </location>
</feature>
<dbReference type="AlphaFoldDB" id="A0A443R906"/>
<comment type="catalytic activity">
    <reaction evidence="11">
        <text>D-glucose + ATP = D-glucose 6-phosphate + ADP + H(+)</text>
        <dbReference type="Rhea" id="RHEA:17825"/>
        <dbReference type="ChEBI" id="CHEBI:4167"/>
        <dbReference type="ChEBI" id="CHEBI:15378"/>
        <dbReference type="ChEBI" id="CHEBI:30616"/>
        <dbReference type="ChEBI" id="CHEBI:61548"/>
        <dbReference type="ChEBI" id="CHEBI:456216"/>
        <dbReference type="EC" id="2.7.1.1"/>
    </reaction>
    <physiologicalReaction direction="left-to-right" evidence="11">
        <dbReference type="Rhea" id="RHEA:17826"/>
    </physiologicalReaction>
</comment>
<dbReference type="Gene3D" id="3.40.367.20">
    <property type="match status" value="1"/>
</dbReference>
<dbReference type="GO" id="GO:0001678">
    <property type="term" value="P:intracellular glucose homeostasis"/>
    <property type="evidence" value="ECO:0007669"/>
    <property type="project" value="InterPro"/>
</dbReference>
<dbReference type="PRINTS" id="PR00475">
    <property type="entry name" value="HEXOKINASE"/>
</dbReference>
<dbReference type="GO" id="GO:0004340">
    <property type="term" value="F:glucokinase activity"/>
    <property type="evidence" value="ECO:0007669"/>
    <property type="project" value="TreeGrafter"/>
</dbReference>
<name>A0A443R906_9ACAR</name>
<evidence type="ECO:0000256" key="1">
    <source>
        <dbReference type="ARBA" id="ARBA00004888"/>
    </source>
</evidence>
<keyword evidence="7 14" id="KW-0067">ATP-binding</keyword>
<evidence type="ECO:0000256" key="8">
    <source>
        <dbReference type="ARBA" id="ARBA00023152"/>
    </source>
</evidence>
<evidence type="ECO:0000313" key="17">
    <source>
        <dbReference type="EMBL" id="RWS11749.1"/>
    </source>
</evidence>
<evidence type="ECO:0000256" key="12">
    <source>
        <dbReference type="ARBA" id="ARBA00050361"/>
    </source>
</evidence>
<dbReference type="UniPathway" id="UPA00242"/>
<dbReference type="EMBL" id="NCKU01001553">
    <property type="protein sequence ID" value="RWS11831.1"/>
    <property type="molecule type" value="Genomic_DNA"/>
</dbReference>
<comment type="catalytic activity">
    <reaction evidence="9">
        <text>a D-hexose + ATP = a D-hexose 6-phosphate + ADP + H(+)</text>
        <dbReference type="Rhea" id="RHEA:22740"/>
        <dbReference type="ChEBI" id="CHEBI:4194"/>
        <dbReference type="ChEBI" id="CHEBI:15378"/>
        <dbReference type="ChEBI" id="CHEBI:30616"/>
        <dbReference type="ChEBI" id="CHEBI:229467"/>
        <dbReference type="ChEBI" id="CHEBI:456216"/>
        <dbReference type="EC" id="2.7.1.1"/>
    </reaction>
    <physiologicalReaction direction="left-to-right" evidence="9">
        <dbReference type="Rhea" id="RHEA:22741"/>
    </physiologicalReaction>
</comment>
<organism evidence="17 19">
    <name type="scientific">Dinothrombium tinctorium</name>
    <dbReference type="NCBI Taxonomy" id="1965070"/>
    <lineage>
        <taxon>Eukaryota</taxon>
        <taxon>Metazoa</taxon>
        <taxon>Ecdysozoa</taxon>
        <taxon>Arthropoda</taxon>
        <taxon>Chelicerata</taxon>
        <taxon>Arachnida</taxon>
        <taxon>Acari</taxon>
        <taxon>Acariformes</taxon>
        <taxon>Trombidiformes</taxon>
        <taxon>Prostigmata</taxon>
        <taxon>Anystina</taxon>
        <taxon>Parasitengona</taxon>
        <taxon>Trombidioidea</taxon>
        <taxon>Trombidiidae</taxon>
        <taxon>Dinothrombium</taxon>
    </lineage>
</organism>
<dbReference type="InterPro" id="IPR001312">
    <property type="entry name" value="Hexokinase"/>
</dbReference>
<dbReference type="PANTHER" id="PTHR19443:SF16">
    <property type="entry name" value="HEXOKINASE TYPE 1-RELATED"/>
    <property type="match status" value="1"/>
</dbReference>
<dbReference type="InterPro" id="IPR022672">
    <property type="entry name" value="Hexokinase_N"/>
</dbReference>
<keyword evidence="4 14" id="KW-0808">Transferase</keyword>
<dbReference type="GO" id="GO:0005524">
    <property type="term" value="F:ATP binding"/>
    <property type="evidence" value="ECO:0007669"/>
    <property type="project" value="UniProtKB-UniRule"/>
</dbReference>
<comment type="catalytic activity">
    <reaction evidence="12">
        <text>D-mannose + ATP = D-mannose 6-phosphate + ADP + H(+)</text>
        <dbReference type="Rhea" id="RHEA:11028"/>
        <dbReference type="ChEBI" id="CHEBI:4208"/>
        <dbReference type="ChEBI" id="CHEBI:15378"/>
        <dbReference type="ChEBI" id="CHEBI:30616"/>
        <dbReference type="ChEBI" id="CHEBI:58735"/>
        <dbReference type="ChEBI" id="CHEBI:456216"/>
        <dbReference type="EC" id="2.7.1.1"/>
    </reaction>
    <physiologicalReaction direction="left-to-right" evidence="12">
        <dbReference type="Rhea" id="RHEA:11029"/>
    </physiologicalReaction>
</comment>
<dbReference type="STRING" id="1965070.A0A443R906"/>
<dbReference type="GO" id="GO:0005536">
    <property type="term" value="F:D-glucose binding"/>
    <property type="evidence" value="ECO:0007669"/>
    <property type="project" value="InterPro"/>
</dbReference>
<evidence type="ECO:0000259" key="15">
    <source>
        <dbReference type="Pfam" id="PF00349"/>
    </source>
</evidence>
<dbReference type="Pfam" id="PF00349">
    <property type="entry name" value="Hexokinase_1"/>
    <property type="match status" value="1"/>
</dbReference>
<dbReference type="SUPFAM" id="SSF53067">
    <property type="entry name" value="Actin-like ATPase domain"/>
    <property type="match status" value="2"/>
</dbReference>
<dbReference type="Proteomes" id="UP000285301">
    <property type="component" value="Unassembled WGS sequence"/>
</dbReference>
<evidence type="ECO:0000256" key="3">
    <source>
        <dbReference type="ARBA" id="ARBA00009225"/>
    </source>
</evidence>
<keyword evidence="19" id="KW-1185">Reference proteome</keyword>
<comment type="pathway">
    <text evidence="2">Carbohydrate metabolism; hexose metabolism.</text>
</comment>
<protein>
    <recommendedName>
        <fullName evidence="14">Phosphotransferase</fullName>
        <ecNumber evidence="14">2.7.1.-</ecNumber>
    </recommendedName>
</protein>
<evidence type="ECO:0000256" key="10">
    <source>
        <dbReference type="ARBA" id="ARBA00047905"/>
    </source>
</evidence>
<dbReference type="OrthoDB" id="419537at2759"/>
<dbReference type="Gene3D" id="3.30.420.40">
    <property type="match status" value="1"/>
</dbReference>
<dbReference type="Pfam" id="PF03727">
    <property type="entry name" value="Hexokinase_2"/>
    <property type="match status" value="1"/>
</dbReference>
<dbReference type="GO" id="GO:0006096">
    <property type="term" value="P:glycolytic process"/>
    <property type="evidence" value="ECO:0007669"/>
    <property type="project" value="UniProtKB-UniPathway"/>
</dbReference>
<dbReference type="UniPathway" id="UPA00109">
    <property type="reaction ID" value="UER00180"/>
</dbReference>
<comment type="function">
    <text evidence="13">Catalyzes the phosphorylation of various hexoses to hexose 6-phosphate.</text>
</comment>
<reference evidence="17" key="2">
    <citation type="submission" date="2018-11" db="EMBL/GenBank/DDBJ databases">
        <title>Trombidioid mite genomics.</title>
        <authorList>
            <person name="Dong X."/>
        </authorList>
    </citation>
    <scope>NUCLEOTIDE SEQUENCE</scope>
    <source>
        <strain evidence="17">UoL-WK</strain>
    </source>
</reference>
<evidence type="ECO:0000256" key="9">
    <source>
        <dbReference type="ARBA" id="ARBA00044613"/>
    </source>
</evidence>
<evidence type="ECO:0000256" key="2">
    <source>
        <dbReference type="ARBA" id="ARBA00005028"/>
    </source>
</evidence>
<comment type="pathway">
    <text evidence="1">Carbohydrate degradation; glycolysis; D-glyceraldehyde 3-phosphate and glycerone phosphate from D-glucose: step 1/4.</text>
</comment>
<evidence type="ECO:0000313" key="18">
    <source>
        <dbReference type="EMBL" id="RWS11831.1"/>
    </source>
</evidence>
<evidence type="ECO:0000256" key="14">
    <source>
        <dbReference type="RuleBase" id="RU362007"/>
    </source>
</evidence>
<dbReference type="PROSITE" id="PS51748">
    <property type="entry name" value="HEXOKINASE_2"/>
    <property type="match status" value="1"/>
</dbReference>
<sequence length="474" mass="53894">MCEEVINKERIQKAEQITACLVLNDEKLMEIKSRMHHEFEKGLRDEQHAIIKMLITYVRDLPTGKEIGNYLALDLGGTHFRVLLVNLNGEKASMVSKTYAVPVDIMTGHGSKLFAHIADCLYDFIEKEKIYQKRIALGFTFSFACHQYGLTASKLVRWSKGFDCAGVQGEDVCRLLREAIYEKHSRAETFIDVVAIINDSTGTLISCAHTNKDCYAALIVGTGCNACYMEKLENVEKWTGNYTEPKQVIINTELGAFGEQNGLDFIETEWDKILDKKSINPGKQIFEKMLSGMYLGEIARLVLKTICEQKLIFNGNLPLILRRPNEFKTKHVSLIDGAEDNESLQRTMKDIFSDINFDKTDMQIIRMVTSRVSTRGAYLIACGCSTILEKMKRNFCVIGYDGTVLRSHPKFKDIMSKKIEELTDKNYKFELMKSEDGSGKGAALVAAVTYREKRPVIIKRGRKVYELTTFRNNR</sequence>
<feature type="domain" description="Hexokinase C-terminal" evidence="16">
    <location>
        <begin position="216"/>
        <end position="448"/>
    </location>
</feature>
<dbReference type="CDD" id="cd24019">
    <property type="entry name" value="ASKHA_NBD_HK_meta"/>
    <property type="match status" value="1"/>
</dbReference>
<dbReference type="EC" id="2.7.1.-" evidence="14"/>
<dbReference type="GO" id="GO:0008865">
    <property type="term" value="F:fructokinase activity"/>
    <property type="evidence" value="ECO:0007669"/>
    <property type="project" value="TreeGrafter"/>
</dbReference>
<dbReference type="InterPro" id="IPR043129">
    <property type="entry name" value="ATPase_NBD"/>
</dbReference>
<evidence type="ECO:0000256" key="13">
    <source>
        <dbReference type="ARBA" id="ARBA00059457"/>
    </source>
</evidence>
<evidence type="ECO:0000256" key="4">
    <source>
        <dbReference type="ARBA" id="ARBA00022679"/>
    </source>
</evidence>
<keyword evidence="6 14" id="KW-0418">Kinase</keyword>
<gene>
    <name evidence="17" type="ORF">B4U79_10199</name>
    <name evidence="18" type="ORF">B4U79_12755</name>
</gene>
<keyword evidence="5 14" id="KW-0547">Nucleotide-binding</keyword>
<dbReference type="InterPro" id="IPR022673">
    <property type="entry name" value="Hexokinase_C"/>
</dbReference>
<keyword evidence="8 14" id="KW-0324">Glycolysis</keyword>
<comment type="caution">
    <text evidence="17">The sequence shown here is derived from an EMBL/GenBank/DDBJ whole genome shotgun (WGS) entry which is preliminary data.</text>
</comment>
<evidence type="ECO:0000259" key="16">
    <source>
        <dbReference type="Pfam" id="PF03727"/>
    </source>
</evidence>
<evidence type="ECO:0000256" key="6">
    <source>
        <dbReference type="ARBA" id="ARBA00022777"/>
    </source>
</evidence>
<accession>A0A443R906</accession>
<dbReference type="GO" id="GO:0005739">
    <property type="term" value="C:mitochondrion"/>
    <property type="evidence" value="ECO:0007669"/>
    <property type="project" value="TreeGrafter"/>
</dbReference>
<dbReference type="PANTHER" id="PTHR19443">
    <property type="entry name" value="HEXOKINASE"/>
    <property type="match status" value="1"/>
</dbReference>
<evidence type="ECO:0000256" key="5">
    <source>
        <dbReference type="ARBA" id="ARBA00022741"/>
    </source>
</evidence>
<evidence type="ECO:0000256" key="7">
    <source>
        <dbReference type="ARBA" id="ARBA00022840"/>
    </source>
</evidence>
<dbReference type="GO" id="GO:0005829">
    <property type="term" value="C:cytosol"/>
    <property type="evidence" value="ECO:0007669"/>
    <property type="project" value="TreeGrafter"/>
</dbReference>
<dbReference type="FunFam" id="3.40.367.20:FF:000005">
    <property type="entry name" value="Phosphotransferase"/>
    <property type="match status" value="1"/>
</dbReference>
<comment type="similarity">
    <text evidence="3 14">Belongs to the hexokinase family.</text>
</comment>
<comment type="catalytic activity">
    <reaction evidence="10">
        <text>D-fructose + ATP = D-fructose 6-phosphate + ADP + H(+)</text>
        <dbReference type="Rhea" id="RHEA:16125"/>
        <dbReference type="ChEBI" id="CHEBI:15378"/>
        <dbReference type="ChEBI" id="CHEBI:30616"/>
        <dbReference type="ChEBI" id="CHEBI:37721"/>
        <dbReference type="ChEBI" id="CHEBI:61527"/>
        <dbReference type="ChEBI" id="CHEBI:456216"/>
        <dbReference type="EC" id="2.7.1.1"/>
    </reaction>
    <physiologicalReaction direction="left-to-right" evidence="10">
        <dbReference type="Rhea" id="RHEA:16126"/>
    </physiologicalReaction>
</comment>
<dbReference type="FunFam" id="3.30.420.40:FF:000095">
    <property type="entry name" value="Phosphotransferase"/>
    <property type="match status" value="1"/>
</dbReference>
<dbReference type="EMBL" id="NCKU01001580">
    <property type="protein sequence ID" value="RWS11749.1"/>
    <property type="molecule type" value="Genomic_DNA"/>
</dbReference>